<evidence type="ECO:0000256" key="2">
    <source>
        <dbReference type="ARBA" id="ARBA00022605"/>
    </source>
</evidence>
<dbReference type="Gene3D" id="3.90.1150.10">
    <property type="entry name" value="Aspartate Aminotransferase, domain 1"/>
    <property type="match status" value="1"/>
</dbReference>
<feature type="binding site" evidence="5">
    <location>
        <position position="126"/>
    </location>
    <ligand>
        <name>N(2)-acetyl-L-ornithine</name>
        <dbReference type="ChEBI" id="CHEBI:57805"/>
    </ligand>
</feature>
<evidence type="ECO:0000256" key="3">
    <source>
        <dbReference type="ARBA" id="ARBA00022679"/>
    </source>
</evidence>
<dbReference type="GO" id="GO:0030170">
    <property type="term" value="F:pyridoxal phosphate binding"/>
    <property type="evidence" value="ECO:0007669"/>
    <property type="project" value="InterPro"/>
</dbReference>
<dbReference type="InterPro" id="IPR015424">
    <property type="entry name" value="PyrdxlP-dep_Trfase"/>
</dbReference>
<comment type="similarity">
    <text evidence="5">Belongs to the class-III pyridoxal-phosphate-dependent aminotransferase family. ArgD subfamily.</text>
</comment>
<feature type="binding site" evidence="5">
    <location>
        <begin position="91"/>
        <end position="92"/>
    </location>
    <ligand>
        <name>pyridoxal 5'-phosphate</name>
        <dbReference type="ChEBI" id="CHEBI:597326"/>
    </ligand>
</feature>
<feature type="binding site" evidence="5">
    <location>
        <position position="123"/>
    </location>
    <ligand>
        <name>pyridoxal 5'-phosphate</name>
        <dbReference type="ChEBI" id="CHEBI:597326"/>
    </ligand>
</feature>
<dbReference type="GO" id="GO:0005737">
    <property type="term" value="C:cytoplasm"/>
    <property type="evidence" value="ECO:0007669"/>
    <property type="project" value="UniProtKB-SubCell"/>
</dbReference>
<dbReference type="PROSITE" id="PS00600">
    <property type="entry name" value="AA_TRANSFER_CLASS_3"/>
    <property type="match status" value="1"/>
</dbReference>
<dbReference type="InterPro" id="IPR050103">
    <property type="entry name" value="Class-III_PLP-dep_AT"/>
</dbReference>
<keyword evidence="5" id="KW-0963">Cytoplasm</keyword>
<feature type="binding site" evidence="5">
    <location>
        <position position="268"/>
    </location>
    <ligand>
        <name>pyridoxal 5'-phosphate</name>
        <dbReference type="ChEBI" id="CHEBI:597326"/>
    </ligand>
</feature>
<feature type="binding site" evidence="5">
    <location>
        <begin position="210"/>
        <end position="213"/>
    </location>
    <ligand>
        <name>pyridoxal 5'-phosphate</name>
        <dbReference type="ChEBI" id="CHEBI:597326"/>
    </ligand>
</feature>
<dbReference type="InterPro" id="IPR005814">
    <property type="entry name" value="Aminotrans_3"/>
</dbReference>
<dbReference type="GO" id="GO:0042802">
    <property type="term" value="F:identical protein binding"/>
    <property type="evidence" value="ECO:0007669"/>
    <property type="project" value="TreeGrafter"/>
</dbReference>
<dbReference type="AlphaFoldDB" id="A0A2A5C6X0"/>
<keyword evidence="4 5" id="KW-0663">Pyridoxal phosphate</keyword>
<evidence type="ECO:0000256" key="4">
    <source>
        <dbReference type="ARBA" id="ARBA00022898"/>
    </source>
</evidence>
<keyword evidence="5" id="KW-0055">Arginine biosynthesis</keyword>
<evidence type="ECO:0000313" key="6">
    <source>
        <dbReference type="EMBL" id="PCJ39513.1"/>
    </source>
</evidence>
<dbReference type="HAMAP" id="MF_01107">
    <property type="entry name" value="ArgD_aminotrans_3"/>
    <property type="match status" value="1"/>
</dbReference>
<dbReference type="EMBL" id="NVWI01000014">
    <property type="protein sequence ID" value="PCJ39513.1"/>
    <property type="molecule type" value="Genomic_DNA"/>
</dbReference>
<dbReference type="InterPro" id="IPR015422">
    <property type="entry name" value="PyrdxlP-dep_Trfase_small"/>
</dbReference>
<dbReference type="EC" id="2.6.1.11" evidence="5"/>
<feature type="modified residue" description="N6-(pyridoxal phosphate)lysine" evidence="5">
    <location>
        <position position="239"/>
    </location>
</feature>
<accession>A0A2A5C6X0</accession>
<comment type="catalytic activity">
    <reaction evidence="5">
        <text>N(2)-acetyl-L-ornithine + 2-oxoglutarate = N-acetyl-L-glutamate 5-semialdehyde + L-glutamate</text>
        <dbReference type="Rhea" id="RHEA:18049"/>
        <dbReference type="ChEBI" id="CHEBI:16810"/>
        <dbReference type="ChEBI" id="CHEBI:29123"/>
        <dbReference type="ChEBI" id="CHEBI:29985"/>
        <dbReference type="ChEBI" id="CHEBI:57805"/>
        <dbReference type="EC" id="2.6.1.11"/>
    </reaction>
</comment>
<evidence type="ECO:0000256" key="1">
    <source>
        <dbReference type="ARBA" id="ARBA00022576"/>
    </source>
</evidence>
<dbReference type="PANTHER" id="PTHR11986:SF79">
    <property type="entry name" value="ACETYLORNITHINE AMINOTRANSFERASE, MITOCHONDRIAL"/>
    <property type="match status" value="1"/>
</dbReference>
<comment type="miscellaneous">
    <text evidence="5">May also have succinyldiaminopimelate aminotransferase activity, thus carrying out the corresponding step in lysine biosynthesis.</text>
</comment>
<dbReference type="FunFam" id="3.40.640.10:FF:000004">
    <property type="entry name" value="Acetylornithine aminotransferase"/>
    <property type="match status" value="1"/>
</dbReference>
<dbReference type="InterPro" id="IPR004636">
    <property type="entry name" value="AcOrn/SuccOrn_fam"/>
</dbReference>
<gene>
    <name evidence="5" type="primary">argD</name>
    <name evidence="6" type="ORF">COA71_13735</name>
</gene>
<dbReference type="SUPFAM" id="SSF53383">
    <property type="entry name" value="PLP-dependent transferases"/>
    <property type="match status" value="1"/>
</dbReference>
<dbReference type="Proteomes" id="UP000228987">
    <property type="component" value="Unassembled WGS sequence"/>
</dbReference>
<comment type="cofactor">
    <cofactor evidence="5">
        <name>pyridoxal 5'-phosphate</name>
        <dbReference type="ChEBI" id="CHEBI:597326"/>
    </cofactor>
    <text evidence="5">Binds 1 pyridoxal phosphate per subunit.</text>
</comment>
<protein>
    <recommendedName>
        <fullName evidence="5">Acetylornithine aminotransferase</fullName>
        <shortName evidence="5">ACOAT</shortName>
        <ecNumber evidence="5">2.6.1.11</ecNumber>
    </recommendedName>
</protein>
<comment type="subcellular location">
    <subcellularLocation>
        <location evidence="5">Cytoplasm</location>
    </subcellularLocation>
</comment>
<reference evidence="7" key="1">
    <citation type="submission" date="2017-08" db="EMBL/GenBank/DDBJ databases">
        <title>A dynamic microbial community with high functional redundancy inhabits the cold, oxic subseafloor aquifer.</title>
        <authorList>
            <person name="Tully B.J."/>
            <person name="Wheat C.G."/>
            <person name="Glazer B.T."/>
            <person name="Huber J.A."/>
        </authorList>
    </citation>
    <scope>NUCLEOTIDE SEQUENCE [LARGE SCALE GENOMIC DNA]</scope>
</reference>
<dbReference type="InterPro" id="IPR015421">
    <property type="entry name" value="PyrdxlP-dep_Trfase_major"/>
</dbReference>
<dbReference type="PANTHER" id="PTHR11986">
    <property type="entry name" value="AMINOTRANSFERASE CLASS III"/>
    <property type="match status" value="1"/>
</dbReference>
<dbReference type="UniPathway" id="UPA00068">
    <property type="reaction ID" value="UER00109"/>
</dbReference>
<dbReference type="CDD" id="cd00610">
    <property type="entry name" value="OAT_like"/>
    <property type="match status" value="1"/>
</dbReference>
<comment type="caution">
    <text evidence="6">The sequence shown here is derived from an EMBL/GenBank/DDBJ whole genome shotgun (WGS) entry which is preliminary data.</text>
</comment>
<dbReference type="Pfam" id="PF00202">
    <property type="entry name" value="Aminotran_3"/>
    <property type="match status" value="1"/>
</dbReference>
<comment type="subunit">
    <text evidence="5">Homodimer.</text>
</comment>
<keyword evidence="2 5" id="KW-0028">Amino-acid biosynthesis</keyword>
<dbReference type="PIRSF" id="PIRSF000521">
    <property type="entry name" value="Transaminase_4ab_Lys_Orn"/>
    <property type="match status" value="1"/>
</dbReference>
<evidence type="ECO:0000256" key="5">
    <source>
        <dbReference type="HAMAP-Rule" id="MF_01107"/>
    </source>
</evidence>
<dbReference type="InterPro" id="IPR049704">
    <property type="entry name" value="Aminotrans_3_PPA_site"/>
</dbReference>
<dbReference type="NCBIfam" id="TIGR00707">
    <property type="entry name" value="argD"/>
    <property type="match status" value="1"/>
</dbReference>
<sequence length="387" mass="41960">MPTYKRYPIAFDHGEGVWLYDTAGNKYLDAISGIAVCPLGHKHPAFTQALIEQSQKLIHTSNLYSIPLQEELATKLCQDSDMQQIFFANSGTEANEAAIKVARMYGHNKGISLPQIIVMEGAFHGRSMGSLSATYNTKHQEGFAPLLEGFVRAPLNDVAAIEKCLSENSGIVAIMLEPIQGESGINPCTASYLESVQALCDQHDLLLILDEVQTGNGRTGKYFSFQHSAIQPDILTTAKGMGNGFPMGVCLIGGRAVDVMQPGHHGSTFGGSPLASAAGLAVNKAIHDENLMQNAQRQGDKIRQALQDNLADITAVKEVRGLGLMLGIELSIPCGELVNLARDKGLLITVQMDKVIRLLPPLIINDSESQLIIDTLTQLIREFCHER</sequence>
<feature type="binding site" evidence="5">
    <location>
        <position position="267"/>
    </location>
    <ligand>
        <name>N(2)-acetyl-L-ornithine</name>
        <dbReference type="ChEBI" id="CHEBI:57805"/>
    </ligand>
</feature>
<comment type="pathway">
    <text evidence="5">Amino-acid biosynthesis; L-arginine biosynthesis; N(2)-acetyl-L-ornithine from L-glutamate: step 4/4.</text>
</comment>
<proteinExistence type="inferred from homology"/>
<dbReference type="Gene3D" id="3.40.640.10">
    <property type="entry name" value="Type I PLP-dependent aspartate aminotransferase-like (Major domain)"/>
    <property type="match status" value="1"/>
</dbReference>
<dbReference type="GO" id="GO:0006526">
    <property type="term" value="P:L-arginine biosynthetic process"/>
    <property type="evidence" value="ECO:0007669"/>
    <property type="project" value="UniProtKB-UniRule"/>
</dbReference>
<keyword evidence="3 5" id="KW-0808">Transferase</keyword>
<name>A0A2A5C6X0_9GAMM</name>
<dbReference type="NCBIfam" id="NF002325">
    <property type="entry name" value="PRK01278.1"/>
    <property type="match status" value="1"/>
</dbReference>
<dbReference type="GO" id="GO:0003992">
    <property type="term" value="F:N2-acetyl-L-ornithine:2-oxoglutarate 5-aminotransferase activity"/>
    <property type="evidence" value="ECO:0007669"/>
    <property type="project" value="UniProtKB-UniRule"/>
</dbReference>
<evidence type="ECO:0000313" key="7">
    <source>
        <dbReference type="Proteomes" id="UP000228987"/>
    </source>
</evidence>
<organism evidence="6 7">
    <name type="scientific">SAR86 cluster bacterium</name>
    <dbReference type="NCBI Taxonomy" id="2030880"/>
    <lineage>
        <taxon>Bacteria</taxon>
        <taxon>Pseudomonadati</taxon>
        <taxon>Pseudomonadota</taxon>
        <taxon>Gammaproteobacteria</taxon>
        <taxon>SAR86 cluster</taxon>
    </lineage>
</organism>
<keyword evidence="1 5" id="KW-0032">Aminotransferase</keyword>